<proteinExistence type="predicted"/>
<evidence type="ECO:0008006" key="3">
    <source>
        <dbReference type="Google" id="ProtNLM"/>
    </source>
</evidence>
<dbReference type="Proteomes" id="UP000019241">
    <property type="component" value="Unassembled WGS sequence"/>
</dbReference>
<organism evidence="1 2">
    <name type="scientific">Listeria fleischmannii FSL S10-1203</name>
    <dbReference type="NCBI Taxonomy" id="1265822"/>
    <lineage>
        <taxon>Bacteria</taxon>
        <taxon>Bacillati</taxon>
        <taxon>Bacillota</taxon>
        <taxon>Bacilli</taxon>
        <taxon>Bacillales</taxon>
        <taxon>Listeriaceae</taxon>
        <taxon>Listeria</taxon>
    </lineage>
</organism>
<reference evidence="1 2" key="1">
    <citation type="submission" date="2012-12" db="EMBL/GenBank/DDBJ databases">
        <title>Novel taxa of Listeriaceae from agricultural environments in the United States.</title>
        <authorList>
            <person name="den Bakker H.C."/>
            <person name="Allred A."/>
            <person name="Warchocki S."/>
            <person name="Wright E.M."/>
            <person name="Burrell A."/>
            <person name="Nightingale K.K."/>
            <person name="Kephart D."/>
            <person name="Wiedmann M."/>
        </authorList>
    </citation>
    <scope>NUCLEOTIDE SEQUENCE [LARGE SCALE GENOMIC DNA]</scope>
    <source>
        <strain evidence="1 2">FSL S10-1203</strain>
    </source>
</reference>
<comment type="caution">
    <text evidence="1">The sequence shown here is derived from an EMBL/GenBank/DDBJ whole genome shotgun (WGS) entry which is preliminary data.</text>
</comment>
<dbReference type="Pfam" id="PF07901">
    <property type="entry name" value="DUF1672"/>
    <property type="match status" value="1"/>
</dbReference>
<evidence type="ECO:0000313" key="2">
    <source>
        <dbReference type="Proteomes" id="UP000019241"/>
    </source>
</evidence>
<gene>
    <name evidence="1" type="ORF">MCOL2_01705</name>
</gene>
<accession>W7E2J4</accession>
<dbReference type="InterPro" id="IPR012873">
    <property type="entry name" value="DUF1672"/>
</dbReference>
<protein>
    <recommendedName>
        <fullName evidence="3">Lipoprotein</fullName>
    </recommendedName>
</protein>
<dbReference type="EMBL" id="AODM01000005">
    <property type="protein sequence ID" value="EUJ64868.1"/>
    <property type="molecule type" value="Genomic_DNA"/>
</dbReference>
<dbReference type="PATRIC" id="fig|1265822.4.peg.349"/>
<dbReference type="AlphaFoldDB" id="W7E2J4"/>
<dbReference type="PROSITE" id="PS51257">
    <property type="entry name" value="PROKAR_LIPOPROTEIN"/>
    <property type="match status" value="1"/>
</dbReference>
<evidence type="ECO:0000313" key="1">
    <source>
        <dbReference type="EMBL" id="EUJ64868.1"/>
    </source>
</evidence>
<name>W7E2J4_9LIST</name>
<sequence length="294" mass="32818">MGLKKLAISIMGVSILLGGCSFMGNSNEKEKKANDGTTPVAEYKGQGFIFVDGDKSKPIVEKNKAEIKKRAIAYMKDKYKTDVKVNNVVPARSAAVVMVEAEEPIQFHTSVIVGFDMRKKELDPSPNVRSEEGKVEGAIVSGLYVKAYEEEFKQLDIFTQKEAEKYNLQGLNQATIDKTQSVGYQTSFYFIPTSIAFKGVYNAYIDNPKIDPIKIRELFLKEDKNFTNVNVALQFYNIDNGLPKQEKADAIAGDLKKETGLPRALYSIDIYKNFIVNRVGLPDGDNISVEDIQK</sequence>